<proteinExistence type="inferred from homology"/>
<dbReference type="PANTHER" id="PTHR48047:SF45">
    <property type="entry name" value="SCOPOLETIN GLUCOSYLTRANSFERASE-LIKE"/>
    <property type="match status" value="1"/>
</dbReference>
<dbReference type="EMBL" id="KK915001">
    <property type="protein sequence ID" value="KDP24998.1"/>
    <property type="molecule type" value="Genomic_DNA"/>
</dbReference>
<dbReference type="AlphaFoldDB" id="A0A067JQ88"/>
<dbReference type="PANTHER" id="PTHR48047">
    <property type="entry name" value="GLYCOSYLTRANSFERASE"/>
    <property type="match status" value="1"/>
</dbReference>
<dbReference type="FunFam" id="3.40.50.2000:FF:000047">
    <property type="entry name" value="Glycosyltransferase"/>
    <property type="match status" value="1"/>
</dbReference>
<dbReference type="InterPro" id="IPR035595">
    <property type="entry name" value="UDP_glycos_trans_CS"/>
</dbReference>
<dbReference type="FunFam" id="3.40.50.2000:FF:000608">
    <property type="entry name" value="Os01g0598000 protein"/>
    <property type="match status" value="1"/>
</dbReference>
<dbReference type="Gene3D" id="3.40.50.2000">
    <property type="entry name" value="Glycogen Phosphorylase B"/>
    <property type="match status" value="2"/>
</dbReference>
<name>A0A067JQ88_JATCU</name>
<dbReference type="CDD" id="cd03784">
    <property type="entry name" value="GT1_Gtf-like"/>
    <property type="match status" value="1"/>
</dbReference>
<evidence type="ECO:0000256" key="8">
    <source>
        <dbReference type="SAM" id="MobiDB-lite"/>
    </source>
</evidence>
<dbReference type="Proteomes" id="UP000027138">
    <property type="component" value="Unassembled WGS sequence"/>
</dbReference>
<dbReference type="OrthoDB" id="5835829at2759"/>
<dbReference type="EC" id="2.4.1.115" evidence="3"/>
<dbReference type="Pfam" id="PF00201">
    <property type="entry name" value="UDPGT"/>
    <property type="match status" value="1"/>
</dbReference>
<dbReference type="SUPFAM" id="SSF53756">
    <property type="entry name" value="UDP-Glycosyltransferase/glycogen phosphorylase"/>
    <property type="match status" value="1"/>
</dbReference>
<keyword evidence="4 7" id="KW-0328">Glycosyltransferase</keyword>
<comment type="similarity">
    <text evidence="2 7">Belongs to the UDP-glycosyltransferase family.</text>
</comment>
<organism evidence="9 10">
    <name type="scientific">Jatropha curcas</name>
    <name type="common">Barbados nut</name>
    <dbReference type="NCBI Taxonomy" id="180498"/>
    <lineage>
        <taxon>Eukaryota</taxon>
        <taxon>Viridiplantae</taxon>
        <taxon>Streptophyta</taxon>
        <taxon>Embryophyta</taxon>
        <taxon>Tracheophyta</taxon>
        <taxon>Spermatophyta</taxon>
        <taxon>Magnoliopsida</taxon>
        <taxon>eudicotyledons</taxon>
        <taxon>Gunneridae</taxon>
        <taxon>Pentapetalae</taxon>
        <taxon>rosids</taxon>
        <taxon>fabids</taxon>
        <taxon>Malpighiales</taxon>
        <taxon>Euphorbiaceae</taxon>
        <taxon>Crotonoideae</taxon>
        <taxon>Jatropheae</taxon>
        <taxon>Jatropha</taxon>
    </lineage>
</organism>
<evidence type="ECO:0000313" key="10">
    <source>
        <dbReference type="Proteomes" id="UP000027138"/>
    </source>
</evidence>
<feature type="region of interest" description="Disordered" evidence="8">
    <location>
        <begin position="253"/>
        <end position="276"/>
    </location>
</feature>
<evidence type="ECO:0000313" key="9">
    <source>
        <dbReference type="EMBL" id="KDP24998.1"/>
    </source>
</evidence>
<feature type="compositionally biased region" description="Basic and acidic residues" evidence="8">
    <location>
        <begin position="262"/>
        <end position="276"/>
    </location>
</feature>
<evidence type="ECO:0000256" key="2">
    <source>
        <dbReference type="ARBA" id="ARBA00009995"/>
    </source>
</evidence>
<protein>
    <recommendedName>
        <fullName evidence="3">anthocyanidin 3-O-glucosyltransferase</fullName>
        <ecNumber evidence="3">2.4.1.115</ecNumber>
    </recommendedName>
</protein>
<keyword evidence="5 7" id="KW-0808">Transferase</keyword>
<dbReference type="STRING" id="180498.A0A067JQ88"/>
<reference evidence="9 10" key="1">
    <citation type="journal article" date="2014" name="PLoS ONE">
        <title>Global Analysis of Gene Expression Profiles in Physic Nut (Jatropha curcas L.) Seedlings Exposed to Salt Stress.</title>
        <authorList>
            <person name="Zhang L."/>
            <person name="Zhang C."/>
            <person name="Wu P."/>
            <person name="Chen Y."/>
            <person name="Li M."/>
            <person name="Jiang H."/>
            <person name="Wu G."/>
        </authorList>
    </citation>
    <scope>NUCLEOTIDE SEQUENCE [LARGE SCALE GENOMIC DNA]</scope>
    <source>
        <strain evidence="10">cv. GZQX0401</strain>
        <tissue evidence="9">Young leaves</tissue>
    </source>
</reference>
<evidence type="ECO:0000256" key="3">
    <source>
        <dbReference type="ARBA" id="ARBA00012585"/>
    </source>
</evidence>
<gene>
    <name evidence="9" type="ORF">JCGZ_23981</name>
</gene>
<comment type="pathway">
    <text evidence="1">Pigment biosynthesis; anthocyanin biosynthesis.</text>
</comment>
<dbReference type="InterPro" id="IPR002213">
    <property type="entry name" value="UDP_glucos_trans"/>
</dbReference>
<evidence type="ECO:0000256" key="6">
    <source>
        <dbReference type="ARBA" id="ARBA00047606"/>
    </source>
</evidence>
<evidence type="ECO:0000256" key="5">
    <source>
        <dbReference type="ARBA" id="ARBA00022679"/>
    </source>
</evidence>
<evidence type="ECO:0000256" key="1">
    <source>
        <dbReference type="ARBA" id="ARBA00004935"/>
    </source>
</evidence>
<evidence type="ECO:0000256" key="7">
    <source>
        <dbReference type="RuleBase" id="RU003718"/>
    </source>
</evidence>
<dbReference type="PROSITE" id="PS00375">
    <property type="entry name" value="UDPGT"/>
    <property type="match status" value="1"/>
</dbReference>
<dbReference type="UniPathway" id="UPA00009"/>
<evidence type="ECO:0000256" key="4">
    <source>
        <dbReference type="ARBA" id="ARBA00022676"/>
    </source>
</evidence>
<comment type="catalytic activity">
    <reaction evidence="6">
        <text>an anthocyanidin + UDP-alpha-D-glucose + H(+) = an anthocyanidin 3-O-beta-D-glucoside + UDP</text>
        <dbReference type="Rhea" id="RHEA:20093"/>
        <dbReference type="ChEBI" id="CHEBI:15378"/>
        <dbReference type="ChEBI" id="CHEBI:16307"/>
        <dbReference type="ChEBI" id="CHEBI:58223"/>
        <dbReference type="ChEBI" id="CHEBI:58885"/>
        <dbReference type="ChEBI" id="CHEBI:143576"/>
        <dbReference type="EC" id="2.4.1.115"/>
    </reaction>
</comment>
<accession>A0A067JQ88</accession>
<dbReference type="GO" id="GO:0009718">
    <property type="term" value="P:anthocyanin-containing compound biosynthetic process"/>
    <property type="evidence" value="ECO:0007669"/>
    <property type="project" value="UniProtKB-UniPathway"/>
</dbReference>
<keyword evidence="10" id="KW-1185">Reference proteome</keyword>
<dbReference type="GO" id="GO:0047213">
    <property type="term" value="F:anthocyanidin 3-O-glucosyltransferase activity"/>
    <property type="evidence" value="ECO:0007669"/>
    <property type="project" value="UniProtKB-EC"/>
</dbReference>
<sequence>MIKASKESELKSFGVVVNSFYELEQAYADHYRNVLGRKAWHIGPVSLCNRGMEDKAQRGKEASIDEHECLKWLNSKKSNSVIYICFGSVSSFTDSQLKEIAIALEACGQNFIWVVRRNQNSERNEQEWLPEGYEKRMEGKGLIIRGWAPQMLILEHEATGGFVTHCGWNSTLEGVSAGKPMVTWPVSAEQFYNEKLVTEVLKIGIGVGAKEWVRLHGDYVKSEAIEKAISRVMEGEEAEEMRSRARKLGEMARQAVEEDLGSEERPTVKERNRNCC</sequence>